<dbReference type="SUPFAM" id="SSF56762">
    <property type="entry name" value="HydB/Nqo4-like"/>
    <property type="match status" value="1"/>
</dbReference>
<dbReference type="InterPro" id="IPR029014">
    <property type="entry name" value="NiFe-Hase_large"/>
</dbReference>
<dbReference type="EMBL" id="CP001359">
    <property type="protein sequence ID" value="ACL64719.1"/>
    <property type="molecule type" value="Genomic_DNA"/>
</dbReference>
<comment type="function">
    <text evidence="3">NDH-1 shuttles electrons from NADH, via FMN and iron-sulfur (Fe-S) centers, to quinones in the respiratory chain. The immediate electron acceptor for the enzyme in this species is believed to be ubiquinone. Couples the redox reaction to proton translocation (for every two electrons transferred, four hydrogen ions are translocated across the cytoplasmic membrane), and thus conserves the redox energy in a proton gradient.</text>
</comment>
<dbReference type="InterPro" id="IPR001135">
    <property type="entry name" value="NADH_Q_OxRdtase_suD"/>
</dbReference>
<dbReference type="KEGG" id="acp:A2cp1_1375"/>
<dbReference type="InterPro" id="IPR022885">
    <property type="entry name" value="NDH1_su_D/H"/>
</dbReference>
<dbReference type="AlphaFoldDB" id="B8JH17"/>
<comment type="catalytic activity">
    <reaction evidence="3">
        <text>a quinone + NADH + 5 H(+)(in) = a quinol + NAD(+) + 4 H(+)(out)</text>
        <dbReference type="Rhea" id="RHEA:57888"/>
        <dbReference type="ChEBI" id="CHEBI:15378"/>
        <dbReference type="ChEBI" id="CHEBI:24646"/>
        <dbReference type="ChEBI" id="CHEBI:57540"/>
        <dbReference type="ChEBI" id="CHEBI:57945"/>
        <dbReference type="ChEBI" id="CHEBI:132124"/>
    </reaction>
</comment>
<dbReference type="Pfam" id="PF00346">
    <property type="entry name" value="Complex1_49kDa"/>
    <property type="match status" value="1"/>
</dbReference>
<keyword evidence="3" id="KW-0520">NAD</keyword>
<dbReference type="Gene3D" id="1.10.645.10">
    <property type="entry name" value="Cytochrome-c3 Hydrogenase, chain B"/>
    <property type="match status" value="1"/>
</dbReference>
<dbReference type="RefSeq" id="WP_012632687.1">
    <property type="nucleotide sequence ID" value="NC_011891.1"/>
</dbReference>
<evidence type="ECO:0000256" key="3">
    <source>
        <dbReference type="HAMAP-Rule" id="MF_01358"/>
    </source>
</evidence>
<evidence type="ECO:0000256" key="2">
    <source>
        <dbReference type="ARBA" id="ARBA00022519"/>
    </source>
</evidence>
<keyword evidence="3" id="KW-0830">Ubiquinone</keyword>
<dbReference type="GO" id="GO:0050136">
    <property type="term" value="F:NADH dehydrogenase (quinone) (non-electrogenic) activity"/>
    <property type="evidence" value="ECO:0007669"/>
    <property type="project" value="UniProtKB-UniRule"/>
</dbReference>
<keyword evidence="3" id="KW-0813">Transport</keyword>
<evidence type="ECO:0000259" key="4">
    <source>
        <dbReference type="Pfam" id="PF00346"/>
    </source>
</evidence>
<comment type="subcellular location">
    <subcellularLocation>
        <location evidence="3">Cell inner membrane</location>
        <topology evidence="3">Peripheral membrane protein</topology>
        <orientation evidence="3">Cytoplasmic side</orientation>
    </subcellularLocation>
    <subcellularLocation>
        <location evidence="1">Cell membrane</location>
        <topology evidence="1">Peripheral membrane protein</topology>
    </subcellularLocation>
</comment>
<evidence type="ECO:0000313" key="5">
    <source>
        <dbReference type="EMBL" id="ACL64719.1"/>
    </source>
</evidence>
<protein>
    <recommendedName>
        <fullName evidence="3">NADH-quinone oxidoreductase subunit D</fullName>
        <ecNumber evidence="3">7.1.1.-</ecNumber>
    </recommendedName>
    <alternativeName>
        <fullName evidence="3">NADH dehydrogenase I subunit D</fullName>
    </alternativeName>
    <alternativeName>
        <fullName evidence="3">NDH-1 subunit D</fullName>
    </alternativeName>
</protein>
<dbReference type="GO" id="GO:0005886">
    <property type="term" value="C:plasma membrane"/>
    <property type="evidence" value="ECO:0007669"/>
    <property type="project" value="UniProtKB-SubCell"/>
</dbReference>
<dbReference type="EC" id="7.1.1.-" evidence="3"/>
<dbReference type="GO" id="GO:0048038">
    <property type="term" value="F:quinone binding"/>
    <property type="evidence" value="ECO:0007669"/>
    <property type="project" value="UniProtKB-KW"/>
</dbReference>
<evidence type="ECO:0000256" key="1">
    <source>
        <dbReference type="ARBA" id="ARBA00004202"/>
    </source>
</evidence>
<dbReference type="HOGENOM" id="CLU_015134_1_2_7"/>
<keyword evidence="3" id="KW-0472">Membrane</keyword>
<dbReference type="PANTHER" id="PTHR11993:SF10">
    <property type="entry name" value="NADH DEHYDROGENASE [UBIQUINONE] IRON-SULFUR PROTEIN 2, MITOCHONDRIAL"/>
    <property type="match status" value="1"/>
</dbReference>
<evidence type="ECO:0000313" key="6">
    <source>
        <dbReference type="Proteomes" id="UP000007089"/>
    </source>
</evidence>
<comment type="similarity">
    <text evidence="3">Belongs to the complex I 49 kDa subunit family.</text>
</comment>
<keyword evidence="3" id="KW-0874">Quinone</keyword>
<dbReference type="Proteomes" id="UP000007089">
    <property type="component" value="Chromosome"/>
</dbReference>
<name>B8JH17_ANAD2</name>
<organism evidence="5 6">
    <name type="scientific">Anaeromyxobacter dehalogenans (strain ATCC BAA-258 / DSM 21875 / 2CP-1)</name>
    <dbReference type="NCBI Taxonomy" id="455488"/>
    <lineage>
        <taxon>Bacteria</taxon>
        <taxon>Pseudomonadati</taxon>
        <taxon>Myxococcota</taxon>
        <taxon>Myxococcia</taxon>
        <taxon>Myxococcales</taxon>
        <taxon>Cystobacterineae</taxon>
        <taxon>Anaeromyxobacteraceae</taxon>
        <taxon>Anaeromyxobacter</taxon>
    </lineage>
</organism>
<dbReference type="HAMAP" id="MF_01358">
    <property type="entry name" value="NDH1_NuoD"/>
    <property type="match status" value="1"/>
</dbReference>
<dbReference type="PANTHER" id="PTHR11993">
    <property type="entry name" value="NADH-UBIQUINONE OXIDOREDUCTASE 49 KDA SUBUNIT"/>
    <property type="match status" value="1"/>
</dbReference>
<keyword evidence="3" id="KW-1278">Translocase</keyword>
<reference evidence="5" key="1">
    <citation type="submission" date="2009-01" db="EMBL/GenBank/DDBJ databases">
        <title>Complete sequence of Anaeromyxobacter dehalogenans 2CP-1.</title>
        <authorList>
            <consortium name="US DOE Joint Genome Institute"/>
            <person name="Lucas S."/>
            <person name="Copeland A."/>
            <person name="Lapidus A."/>
            <person name="Glavina del Rio T."/>
            <person name="Dalin E."/>
            <person name="Tice H."/>
            <person name="Bruce D."/>
            <person name="Goodwin L."/>
            <person name="Pitluck S."/>
            <person name="Saunders E."/>
            <person name="Brettin T."/>
            <person name="Detter J.C."/>
            <person name="Han C."/>
            <person name="Larimer F."/>
            <person name="Land M."/>
            <person name="Hauser L."/>
            <person name="Kyrpides N."/>
            <person name="Ovchinnikova G."/>
            <person name="Beliaev A.S."/>
            <person name="Richardson P."/>
        </authorList>
    </citation>
    <scope>NUCLEOTIDE SEQUENCE</scope>
    <source>
        <strain evidence="5">2CP-1</strain>
    </source>
</reference>
<keyword evidence="2 3" id="KW-0997">Cell inner membrane</keyword>
<keyword evidence="5" id="KW-0560">Oxidoreductase</keyword>
<comment type="subunit">
    <text evidence="3">NDH-1 is composed of 14 different subunits. Subunits NuoB, C, D, E, F, and G constitute the peripheral sector of the complex.</text>
</comment>
<sequence>MEKLILRRVDRQNEEMILNFGPQHPSTHGVINFLVETDGEVLKRATPDVGYLHRSIEKIGEMVGYPGFMPYTDRVDYVAAMFANEGYAIAVERLLKIEVPQRAQWLRAISCELCRIASHLVSVGTMVMDIGAFTPMLHGIRERETINDLLEALCGARLTYNYHRIGGVAFDLPEGWRDKVLHFLDHFDKFLAEFDRLISFNEIYVKRLANVAVIPGPMAINYGLVGPNLRGSGVDWDVRRDLPYGAYPNFKFDVPVGKGFYGTSGDSFDRYYVRCLEMAESSKIVRQALDSLPEGEITAKVPRNIKPEAGEAIGRVESARGELAYYVISDGTNKAYRVRARTGSFTAMCIIEDISRGLMVADLVALISSLDVVAPEIDR</sequence>
<gene>
    <name evidence="3" type="primary">nuoD</name>
    <name evidence="5" type="ordered locus">A2cp1_1375</name>
</gene>
<accession>B8JH17</accession>
<proteinExistence type="inferred from homology"/>
<dbReference type="GO" id="GO:0051287">
    <property type="term" value="F:NAD binding"/>
    <property type="evidence" value="ECO:0007669"/>
    <property type="project" value="InterPro"/>
</dbReference>
<keyword evidence="6" id="KW-1185">Reference proteome</keyword>
<keyword evidence="3" id="KW-1003">Cell membrane</keyword>
<feature type="domain" description="NADH-quinone oxidoreductase subunit D" evidence="4">
    <location>
        <begin position="129"/>
        <end position="305"/>
    </location>
</feature>